<feature type="region of interest" description="Disordered" evidence="1">
    <location>
        <begin position="839"/>
        <end position="859"/>
    </location>
</feature>
<feature type="compositionally biased region" description="Polar residues" evidence="1">
    <location>
        <begin position="532"/>
        <end position="556"/>
    </location>
</feature>
<proteinExistence type="predicted"/>
<feature type="compositionally biased region" description="Basic and acidic residues" evidence="1">
    <location>
        <begin position="1215"/>
        <end position="1225"/>
    </location>
</feature>
<feature type="compositionally biased region" description="Basic and acidic residues" evidence="1">
    <location>
        <begin position="736"/>
        <end position="747"/>
    </location>
</feature>
<dbReference type="PANTHER" id="PTHR15607">
    <property type="entry name" value="SYNAPTONEMAL COMPLEX PROTEIN-RELATED"/>
    <property type="match status" value="1"/>
</dbReference>
<dbReference type="EMBL" id="JAFNEN010000106">
    <property type="protein sequence ID" value="KAG8194264.1"/>
    <property type="molecule type" value="Genomic_DNA"/>
</dbReference>
<dbReference type="InterPro" id="IPR024835">
    <property type="entry name" value="SYCP2-like"/>
</dbReference>
<feature type="region of interest" description="Disordered" evidence="1">
    <location>
        <begin position="532"/>
        <end position="564"/>
    </location>
</feature>
<keyword evidence="4" id="KW-1185">Reference proteome</keyword>
<feature type="compositionally biased region" description="Polar residues" evidence="1">
    <location>
        <begin position="1053"/>
        <end position="1068"/>
    </location>
</feature>
<accession>A0AAV6VC93</accession>
<feature type="region of interest" description="Disordered" evidence="1">
    <location>
        <begin position="1209"/>
        <end position="1228"/>
    </location>
</feature>
<dbReference type="Proteomes" id="UP000827092">
    <property type="component" value="Unassembled WGS sequence"/>
</dbReference>
<feature type="region of interest" description="Disordered" evidence="1">
    <location>
        <begin position="920"/>
        <end position="964"/>
    </location>
</feature>
<feature type="region of interest" description="Disordered" evidence="1">
    <location>
        <begin position="1053"/>
        <end position="1100"/>
    </location>
</feature>
<organism evidence="3 4">
    <name type="scientific">Oedothorax gibbosus</name>
    <dbReference type="NCBI Taxonomy" id="931172"/>
    <lineage>
        <taxon>Eukaryota</taxon>
        <taxon>Metazoa</taxon>
        <taxon>Ecdysozoa</taxon>
        <taxon>Arthropoda</taxon>
        <taxon>Chelicerata</taxon>
        <taxon>Arachnida</taxon>
        <taxon>Araneae</taxon>
        <taxon>Araneomorphae</taxon>
        <taxon>Entelegynae</taxon>
        <taxon>Araneoidea</taxon>
        <taxon>Linyphiidae</taxon>
        <taxon>Erigoninae</taxon>
        <taxon>Oedothorax</taxon>
    </lineage>
</organism>
<gene>
    <name evidence="3" type="ORF">JTE90_024591</name>
</gene>
<reference evidence="3 4" key="1">
    <citation type="journal article" date="2022" name="Nat. Ecol. Evol.">
        <title>A masculinizing supergene underlies an exaggerated male reproductive morph in a spider.</title>
        <authorList>
            <person name="Hendrickx F."/>
            <person name="De Corte Z."/>
            <person name="Sonet G."/>
            <person name="Van Belleghem S.M."/>
            <person name="Kostlbacher S."/>
            <person name="Vangestel C."/>
        </authorList>
    </citation>
    <scope>NUCLEOTIDE SEQUENCE [LARGE SCALE GENOMIC DNA]</scope>
    <source>
        <strain evidence="3">W744_W776</strain>
    </source>
</reference>
<dbReference type="PANTHER" id="PTHR15607:SF18">
    <property type="entry name" value="SYNAPTONEMAL COMPLEX PROTEIN 2-LIKE ISOFORM X1"/>
    <property type="match status" value="1"/>
</dbReference>
<evidence type="ECO:0000313" key="3">
    <source>
        <dbReference type="EMBL" id="KAG8194264.1"/>
    </source>
</evidence>
<sequence length="1489" mass="170109">MEVDTDKLETLLETAIGHGSLEELMEFLCASGDEEYLNFVINEMRNNIKEILSTSPDSQFKITNILNIILGLAEIALFGPEKSEYLTRCLLNIAVNECCSIFNLKHVLTMLKTFFSDDHILAWGSSDESLFVPIKQLGVKLTDIGDYECQSILLETLWQISEADRNFWAQMWFSQEKSALMFLNLNPEKFVLECRQFLNFHNRNGGNQRTFAFVATSVSLGSVQLRKPYGAEFWVDFNHDTQSISFFCSSLHQENEQTWETVFISSEIVEGYCIQNQKSKTTKELLITLNCSCSQLLSLEDTSIAGLESQLIQMTFWSFLDIQCHAEALFKRNIPYPVEENVNSKAFKQARRASEPKEIVCSQDYQEQIAASQNSKRRRASEPIELLCTSNFPELHSTVSSLKRNKHKKASESTELVCPPDPQEMISKQHIRKRRRVSESLQLIPTVDRQYEDANNNSKTEAIVHEDDIRNRKFRHSKKISNAFVDSEEFIYGDTACETYADEVNAPDHTEHLPCEGSPEKQKRSSNNLVNLLGDNQNLHSDSKYTQDSVARNGQSAKKRSQNSELLAVSSVFPRKSSQVSIEKNVLTTKKSSRNAELLEVSSMSQRNLSQITSNGNVQSIPKRSQNAQLLEVFCDSPKKMSPDCVERHLQSTPNRSLNHGHRNSPQISPILAAAENCIQEIDTLRHVLNNNLPTEDKELSDFEMEVEMTDHQSKINKLHDTNMTVKKHRITRSKKNQENNSRHENSTELFDDEEPQIVTIHSPERKSRKAAVNARKRNKVILEQKGSETSFEGTQKINQQNITDGLSQETVEYDVHEALLPSKGKVLTSYKRKTLDRDKSEDMLETNAPKSLKKPKTVKKTDKNWESFDEDEYVFRTPPPLVKRKKRKRSVFFTDTETGSSEVSWLNKINLFETPKKSYSNRKKTIESKKKKPVKQKPRRSKKPIITPSNKVQRNKASDSESRSRSAFSEFNLVIEKEKIPLPSAELSGLFRSLKRNSRHSSITEDNFQSRNQEVELDGCYENENSVQLCYGDNISCISENSALNWGFNKSTNAKQQKVRPSTSGRSTIEPEVLSKDKKSIKNSNVSHKSKNSKDVNTSKQRLANLLMSKPIIEKSRNVEHSTSNDYTIVEDPTKKQKTNAGQGSEGFIRNSVADTVSNDPQNVQIALETVVKVSPFKRNKAVTSKRWISPNKIVEVSEEQSILEDMNTLTEKSLNERNDDTDKNKKRHLYSYLDSLSSVSPNPETAEKIGIAEDFLTLENTKSNPLIEKTSKEGLLQHSIPEEKIAKSSLKRPKQHAIKKHQTDYAKEFKPSDRSLQSSSAMFQKDHSNEKISCEYNLVTKTSVLHILSDEVNNLTFRLFCTLKKCMSDFRQKMVALRESIVKTADSMLANESKFSERDLQSLASDCRKSRLHIQKNLRKLYAMGNEYFESEKRLEKRLAKKNKKAVVKYTKSLQIAQSIAEKALEERFLLKSKAFLKSFLKKMELV</sequence>
<comment type="caution">
    <text evidence="3">The sequence shown here is derived from an EMBL/GenBank/DDBJ whole genome shotgun (WGS) entry which is preliminary data.</text>
</comment>
<feature type="domain" description="Synaptonemal complex protein 2 Spt16M-like" evidence="2">
    <location>
        <begin position="215"/>
        <end position="290"/>
    </location>
</feature>
<evidence type="ECO:0000259" key="2">
    <source>
        <dbReference type="Pfam" id="PF18584"/>
    </source>
</evidence>
<dbReference type="InterPro" id="IPR040560">
    <property type="entry name" value="SYCP2_SLD"/>
</dbReference>
<dbReference type="Pfam" id="PF18584">
    <property type="entry name" value="SYCP2_SLD"/>
    <property type="match status" value="1"/>
</dbReference>
<evidence type="ECO:0000313" key="4">
    <source>
        <dbReference type="Proteomes" id="UP000827092"/>
    </source>
</evidence>
<name>A0AAV6VC93_9ARAC</name>
<evidence type="ECO:0000256" key="1">
    <source>
        <dbReference type="SAM" id="MobiDB-lite"/>
    </source>
</evidence>
<feature type="region of interest" description="Disordered" evidence="1">
    <location>
        <begin position="729"/>
        <end position="748"/>
    </location>
</feature>
<protein>
    <recommendedName>
        <fullName evidence="2">Synaptonemal complex protein 2 Spt16M-like domain-containing protein</fullName>
    </recommendedName>
</protein>
<feature type="compositionally biased region" description="Basic residues" evidence="1">
    <location>
        <begin position="920"/>
        <end position="944"/>
    </location>
</feature>